<name>A0AA36IIR7_9DINO</name>
<dbReference type="GO" id="GO:0003676">
    <property type="term" value="F:nucleic acid binding"/>
    <property type="evidence" value="ECO:0007669"/>
    <property type="project" value="InterPro"/>
</dbReference>
<evidence type="ECO:0000313" key="2">
    <source>
        <dbReference type="EMBL" id="CAJ1387498.1"/>
    </source>
</evidence>
<dbReference type="EMBL" id="CAUJNA010001531">
    <property type="protein sequence ID" value="CAJ1387498.1"/>
    <property type="molecule type" value="Genomic_DNA"/>
</dbReference>
<dbReference type="Pfam" id="PF00313">
    <property type="entry name" value="CSD"/>
    <property type="match status" value="2"/>
</dbReference>
<dbReference type="InterPro" id="IPR012340">
    <property type="entry name" value="NA-bd_OB-fold"/>
</dbReference>
<feature type="domain" description="CSD" evidence="1">
    <location>
        <begin position="69"/>
        <end position="132"/>
    </location>
</feature>
<evidence type="ECO:0000259" key="1">
    <source>
        <dbReference type="PROSITE" id="PS51857"/>
    </source>
</evidence>
<dbReference type="Proteomes" id="UP001178507">
    <property type="component" value="Unassembled WGS sequence"/>
</dbReference>
<gene>
    <name evidence="2" type="ORF">EVOR1521_LOCUS13568</name>
</gene>
<reference evidence="2" key="1">
    <citation type="submission" date="2023-08" db="EMBL/GenBank/DDBJ databases">
        <authorList>
            <person name="Chen Y."/>
            <person name="Shah S."/>
            <person name="Dougan E. K."/>
            <person name="Thang M."/>
            <person name="Chan C."/>
        </authorList>
    </citation>
    <scope>NUCLEOTIDE SEQUENCE</scope>
</reference>
<comment type="caution">
    <text evidence="2">The sequence shown here is derived from an EMBL/GenBank/DDBJ whole genome shotgun (WGS) entry which is preliminary data.</text>
</comment>
<dbReference type="PROSITE" id="PS51857">
    <property type="entry name" value="CSD_2"/>
    <property type="match status" value="2"/>
</dbReference>
<dbReference type="AlphaFoldDB" id="A0AA36IIR7"/>
<dbReference type="SUPFAM" id="SSF50249">
    <property type="entry name" value="Nucleic acid-binding proteins"/>
    <property type="match status" value="2"/>
</dbReference>
<evidence type="ECO:0000313" key="3">
    <source>
        <dbReference type="Proteomes" id="UP001178507"/>
    </source>
</evidence>
<organism evidence="2 3">
    <name type="scientific">Effrenium voratum</name>
    <dbReference type="NCBI Taxonomy" id="2562239"/>
    <lineage>
        <taxon>Eukaryota</taxon>
        <taxon>Sar</taxon>
        <taxon>Alveolata</taxon>
        <taxon>Dinophyceae</taxon>
        <taxon>Suessiales</taxon>
        <taxon>Symbiodiniaceae</taxon>
        <taxon>Effrenium</taxon>
    </lineage>
</organism>
<dbReference type="PANTHER" id="PTHR11544">
    <property type="entry name" value="COLD SHOCK DOMAIN CONTAINING PROTEINS"/>
    <property type="match status" value="1"/>
</dbReference>
<proteinExistence type="predicted"/>
<protein>
    <recommendedName>
        <fullName evidence="1">CSD domain-containing protein</fullName>
    </recommendedName>
</protein>
<dbReference type="InterPro" id="IPR002059">
    <property type="entry name" value="CSP_DNA-bd"/>
</dbReference>
<dbReference type="InterPro" id="IPR011129">
    <property type="entry name" value="CSD"/>
</dbReference>
<dbReference type="SMART" id="SM00357">
    <property type="entry name" value="CSP"/>
    <property type="match status" value="2"/>
</dbReference>
<dbReference type="InterPro" id="IPR050181">
    <property type="entry name" value="Cold_shock_domain"/>
</dbReference>
<sequence length="201" mass="21829">MLTGTIKSYNPHKGWGFIECNGQDTFVNKKDLKGHCPSKGSQVKFQITQTERGAQATSVEVLAPPEEQTFFGEIKSFNPSKGYGFISCEAFPDKDIFVLKSELPGGFGPQGGHCKFKVSQEEKGPSAKDVMLLGSAGNQVQQMKAMGYGWGGKGDWGKGWGKGTWDTWGKGGYGGGYEMPWGMPMQMPIWGGKGYGKGYGW</sequence>
<accession>A0AA36IIR7</accession>
<dbReference type="Gene3D" id="2.40.50.140">
    <property type="entry name" value="Nucleic acid-binding proteins"/>
    <property type="match status" value="2"/>
</dbReference>
<feature type="domain" description="CSD" evidence="1">
    <location>
        <begin position="1"/>
        <end position="61"/>
    </location>
</feature>
<keyword evidence="3" id="KW-1185">Reference proteome</keyword>